<dbReference type="InterPro" id="IPR051321">
    <property type="entry name" value="PHA/PHB_synthase"/>
</dbReference>
<protein>
    <submittedName>
        <fullName evidence="2">Poly(3-hydroxybutyrate) depolymerase</fullName>
        <ecNumber evidence="2">3.1.1.75</ecNumber>
    </submittedName>
</protein>
<dbReference type="InterPro" id="IPR029058">
    <property type="entry name" value="AB_hydrolase_fold"/>
</dbReference>
<sequence length="416" mass="47373">MLLYHLHELGRAWMQPWNYWAEANSRMFGASGSWLSSLPGASRLSAGYELMYRIGKDYEKPEFGIHSIEKDGKSHPVVEREVLKKPFCRLLRFKRFADDAGNIADFKDDPSVLVVAPLSGHHATLLRDTVKTLLRDHKVYITDWVDARMVPLEEGAFHLDDYVAYIEEFIRTIGADNLHVISVCQPTVPTMAAVSLMASRGEKTPRSLVMFGGPIDTRENPTKVNDLATHKPLWWFEANLVHAVPPNYPGHNRRVYPGFLQHGGFMAMNPERHFQSHWDFYQDLVKGDLEDADSHRRFYDEYNAVLDMPAEYYLETVDVVFQRHLLPKGEWVVRGERVDPGAIHGTAIMTIEGELDDISGQGQTRAAHALCTGIAQEDHRHLTVEGAGHYGIFSGRRWRTQVYPQVRDFIAQYAAS</sequence>
<dbReference type="EC" id="3.1.1.75" evidence="2"/>
<gene>
    <name evidence="2" type="ORF">J2X04_001831</name>
</gene>
<keyword evidence="2" id="KW-0378">Hydrolase</keyword>
<proteinExistence type="predicted"/>
<dbReference type="PANTHER" id="PTHR36837:SF4">
    <property type="entry name" value="BLR0908 PROTEIN"/>
    <property type="match status" value="1"/>
</dbReference>
<accession>A0ABU1VPV9</accession>
<dbReference type="SUPFAM" id="SSF53474">
    <property type="entry name" value="alpha/beta-Hydrolases"/>
    <property type="match status" value="1"/>
</dbReference>
<dbReference type="InterPro" id="IPR010915">
    <property type="entry name" value="PHB_depoly_PhaZ"/>
</dbReference>
<dbReference type="GO" id="GO:0050526">
    <property type="term" value="F:poly(3-hydroxybutyrate) depolymerase activity"/>
    <property type="evidence" value="ECO:0007669"/>
    <property type="project" value="UniProtKB-EC"/>
</dbReference>
<evidence type="ECO:0000313" key="3">
    <source>
        <dbReference type="Proteomes" id="UP001267878"/>
    </source>
</evidence>
<dbReference type="NCBIfam" id="TIGR01849">
    <property type="entry name" value="PHB_depoly_PhaZ"/>
    <property type="match status" value="1"/>
</dbReference>
<dbReference type="Proteomes" id="UP001267878">
    <property type="component" value="Unassembled WGS sequence"/>
</dbReference>
<evidence type="ECO:0000313" key="2">
    <source>
        <dbReference type="EMBL" id="MDR7099484.1"/>
    </source>
</evidence>
<dbReference type="InterPro" id="IPR009656">
    <property type="entry name" value="PHB_depo_C"/>
</dbReference>
<dbReference type="Pfam" id="PF06850">
    <property type="entry name" value="PHB_depo_C"/>
    <property type="match status" value="1"/>
</dbReference>
<dbReference type="PIRSF" id="PIRSF020818">
    <property type="entry name" value="PHB_depoly_PhaZ"/>
    <property type="match status" value="1"/>
</dbReference>
<dbReference type="PANTHER" id="PTHR36837">
    <property type="entry name" value="POLY(3-HYDROXYALKANOATE) POLYMERASE SUBUNIT PHAC"/>
    <property type="match status" value="1"/>
</dbReference>
<keyword evidence="3" id="KW-1185">Reference proteome</keyword>
<reference evidence="2 3" key="1">
    <citation type="submission" date="2023-07" db="EMBL/GenBank/DDBJ databases">
        <title>Sorghum-associated microbial communities from plants grown in Nebraska, USA.</title>
        <authorList>
            <person name="Schachtman D."/>
        </authorList>
    </citation>
    <scope>NUCLEOTIDE SEQUENCE [LARGE SCALE GENOMIC DNA]</scope>
    <source>
        <strain evidence="2 3">BE187</strain>
    </source>
</reference>
<organism evidence="2 3">
    <name type="scientific">Agrilutibacter niabensis</name>
    <dbReference type="NCBI Taxonomy" id="380628"/>
    <lineage>
        <taxon>Bacteria</taxon>
        <taxon>Pseudomonadati</taxon>
        <taxon>Pseudomonadota</taxon>
        <taxon>Gammaproteobacteria</taxon>
        <taxon>Lysobacterales</taxon>
        <taxon>Lysobacteraceae</taxon>
        <taxon>Agrilutibacter</taxon>
    </lineage>
</organism>
<name>A0ABU1VPV9_9GAMM</name>
<evidence type="ECO:0000259" key="1">
    <source>
        <dbReference type="Pfam" id="PF06850"/>
    </source>
</evidence>
<comment type="caution">
    <text evidence="2">The sequence shown here is derived from an EMBL/GenBank/DDBJ whole genome shotgun (WGS) entry which is preliminary data.</text>
</comment>
<feature type="domain" description="PHB de-polymerase C-terminal" evidence="1">
    <location>
        <begin position="212"/>
        <end position="413"/>
    </location>
</feature>
<dbReference type="Gene3D" id="3.40.50.1820">
    <property type="entry name" value="alpha/beta hydrolase"/>
    <property type="match status" value="1"/>
</dbReference>
<dbReference type="EMBL" id="JAVDVW010000001">
    <property type="protein sequence ID" value="MDR7099484.1"/>
    <property type="molecule type" value="Genomic_DNA"/>
</dbReference>